<dbReference type="AlphaFoldDB" id="A7B3C5"/>
<reference evidence="2 3" key="1">
    <citation type="submission" date="2007-04" db="EMBL/GenBank/DDBJ databases">
        <authorList>
            <person name="Fulton L."/>
            <person name="Clifton S."/>
            <person name="Fulton B."/>
            <person name="Xu J."/>
            <person name="Minx P."/>
            <person name="Pepin K.H."/>
            <person name="Johnson M."/>
            <person name="Thiruvilangam P."/>
            <person name="Bhonagiri V."/>
            <person name="Nash W.E."/>
            <person name="Mardis E.R."/>
            <person name="Wilson R.K."/>
        </authorList>
    </citation>
    <scope>NUCLEOTIDE SEQUENCE [LARGE SCALE GENOMIC DNA]</scope>
    <source>
        <strain evidence="2 3">ATCC 29149</strain>
    </source>
</reference>
<evidence type="ECO:0000313" key="3">
    <source>
        <dbReference type="Proteomes" id="UP000004410"/>
    </source>
</evidence>
<sequence length="55" mass="6292">MFEYMDGIVNAVEEFGQAAVDIAVYMLICVAILALIITAPVWLLPYKMWRKGRKE</sequence>
<proteinExistence type="predicted"/>
<reference evidence="2 3" key="2">
    <citation type="submission" date="2007-06" db="EMBL/GenBank/DDBJ databases">
        <title>Draft genome sequence of Ruminococcus gnavus (ATCC 29149).</title>
        <authorList>
            <person name="Sudarsanam P."/>
            <person name="Ley R."/>
            <person name="Guruge J."/>
            <person name="Turnbaugh P.J."/>
            <person name="Mahowald M."/>
            <person name="Liep D."/>
            <person name="Gordon J."/>
        </authorList>
    </citation>
    <scope>NUCLEOTIDE SEQUENCE [LARGE SCALE GENOMIC DNA]</scope>
    <source>
        <strain evidence="2 3">ATCC 29149</strain>
    </source>
</reference>
<comment type="caution">
    <text evidence="2">The sequence shown here is derived from an EMBL/GenBank/DDBJ whole genome shotgun (WGS) entry which is preliminary data.</text>
</comment>
<gene>
    <name evidence="2" type="ORF">RUMGNA_02054</name>
</gene>
<feature type="transmembrane region" description="Helical" evidence="1">
    <location>
        <begin position="22"/>
        <end position="44"/>
    </location>
</feature>
<dbReference type="Proteomes" id="UP000004410">
    <property type="component" value="Unassembled WGS sequence"/>
</dbReference>
<evidence type="ECO:0000256" key="1">
    <source>
        <dbReference type="SAM" id="Phobius"/>
    </source>
</evidence>
<evidence type="ECO:0000313" key="2">
    <source>
        <dbReference type="EMBL" id="EDN77451.1"/>
    </source>
</evidence>
<keyword evidence="1" id="KW-0812">Transmembrane</keyword>
<keyword evidence="1" id="KW-1133">Transmembrane helix</keyword>
<protein>
    <submittedName>
        <fullName evidence="2">Uncharacterized protein</fullName>
    </submittedName>
</protein>
<dbReference type="eggNOG" id="ENOG5030GCV">
    <property type="taxonomic scope" value="Bacteria"/>
</dbReference>
<organism evidence="2 3">
    <name type="scientific">Mediterraneibacter gnavus (strain ATCC 29149 / DSM 114966 / JCM 6515 / VPI C7-9)</name>
    <name type="common">Ruminococcus gnavus</name>
    <dbReference type="NCBI Taxonomy" id="411470"/>
    <lineage>
        <taxon>Bacteria</taxon>
        <taxon>Bacillati</taxon>
        <taxon>Bacillota</taxon>
        <taxon>Clostridia</taxon>
        <taxon>Lachnospirales</taxon>
        <taxon>Lachnospiraceae</taxon>
        <taxon>Mediterraneibacter</taxon>
    </lineage>
</organism>
<name>A7B3C5_MEDG7</name>
<accession>A7B3C5</accession>
<dbReference type="PaxDb" id="411470-RUMGNA_02054"/>
<dbReference type="EMBL" id="AAYG02000016">
    <property type="protein sequence ID" value="EDN77451.1"/>
    <property type="molecule type" value="Genomic_DNA"/>
</dbReference>
<keyword evidence="1" id="KW-0472">Membrane</keyword>